<evidence type="ECO:0000313" key="3">
    <source>
        <dbReference type="Proteomes" id="UP000613512"/>
    </source>
</evidence>
<sequence>MKPYDDNHLDKDLRSLRDFKLSEQETSESFQAIQTRVRKDKNREKVRFYFSKTMAAFSTVIVLLVVGWFLYDVLSPEFQQATPQSASNMMDGIELEISLEKKTYSLDEEFIATVKITNHNDTERVVYVPTPIDVEDTISAVMVEKKEQLLWRILPPHSNEALPNIQGRSFYDYVKVTLAVNETIEQKFYWNKELIDQASQQTINTGQGEYLISTLILLDEITSQEDYYEPEKQLISKLEFTVNYGKKQKDVFSKDDCPDTDDPCINAVTANHAVRVFSGTSVLEIENENGQIRMTHGDFFGEIDEYLDTLEVTSNGDIMLDYINKVPEHLEVYFLDKDLERMEEVSLTKNTFNAPNKSGTYMFEIYGKYDNGTVHHYLEVKVK</sequence>
<protein>
    <submittedName>
        <fullName evidence="2">Uncharacterized protein</fullName>
    </submittedName>
</protein>
<dbReference type="EMBL" id="BMEY01000025">
    <property type="protein sequence ID" value="GGA89782.1"/>
    <property type="molecule type" value="Genomic_DNA"/>
</dbReference>
<accession>A0A916WE27</accession>
<keyword evidence="1" id="KW-0472">Membrane</keyword>
<dbReference type="AlphaFoldDB" id="A0A916WE27"/>
<keyword evidence="3" id="KW-1185">Reference proteome</keyword>
<reference evidence="2" key="1">
    <citation type="journal article" date="2014" name="Int. J. Syst. Evol. Microbiol.">
        <title>Complete genome sequence of Corynebacterium casei LMG S-19264T (=DSM 44701T), isolated from a smear-ripened cheese.</title>
        <authorList>
            <consortium name="US DOE Joint Genome Institute (JGI-PGF)"/>
            <person name="Walter F."/>
            <person name="Albersmeier A."/>
            <person name="Kalinowski J."/>
            <person name="Ruckert C."/>
        </authorList>
    </citation>
    <scope>NUCLEOTIDE SEQUENCE</scope>
    <source>
        <strain evidence="2">CGMCC 1.12408</strain>
    </source>
</reference>
<organism evidence="2 3">
    <name type="scientific">Ornithinibacillus halotolerans</name>
    <dbReference type="NCBI Taxonomy" id="1274357"/>
    <lineage>
        <taxon>Bacteria</taxon>
        <taxon>Bacillati</taxon>
        <taxon>Bacillota</taxon>
        <taxon>Bacilli</taxon>
        <taxon>Bacillales</taxon>
        <taxon>Bacillaceae</taxon>
        <taxon>Ornithinibacillus</taxon>
    </lineage>
</organism>
<comment type="caution">
    <text evidence="2">The sequence shown here is derived from an EMBL/GenBank/DDBJ whole genome shotgun (WGS) entry which is preliminary data.</text>
</comment>
<dbReference type="RefSeq" id="WP_188386019.1">
    <property type="nucleotide sequence ID" value="NZ_BMEY01000025.1"/>
</dbReference>
<reference evidence="2" key="2">
    <citation type="submission" date="2020-09" db="EMBL/GenBank/DDBJ databases">
        <authorList>
            <person name="Sun Q."/>
            <person name="Zhou Y."/>
        </authorList>
    </citation>
    <scope>NUCLEOTIDE SEQUENCE</scope>
    <source>
        <strain evidence="2">CGMCC 1.12408</strain>
    </source>
</reference>
<name>A0A916WE27_9BACI</name>
<keyword evidence="1" id="KW-0812">Transmembrane</keyword>
<keyword evidence="1" id="KW-1133">Transmembrane helix</keyword>
<gene>
    <name evidence="2" type="ORF">GCM10008025_35490</name>
</gene>
<dbReference type="Proteomes" id="UP000613512">
    <property type="component" value="Unassembled WGS sequence"/>
</dbReference>
<evidence type="ECO:0000256" key="1">
    <source>
        <dbReference type="SAM" id="Phobius"/>
    </source>
</evidence>
<evidence type="ECO:0000313" key="2">
    <source>
        <dbReference type="EMBL" id="GGA89782.1"/>
    </source>
</evidence>
<proteinExistence type="predicted"/>
<feature type="transmembrane region" description="Helical" evidence="1">
    <location>
        <begin position="48"/>
        <end position="71"/>
    </location>
</feature>